<dbReference type="Gene3D" id="3.40.50.720">
    <property type="entry name" value="NAD(P)-binding Rossmann-like Domain"/>
    <property type="match status" value="2"/>
</dbReference>
<dbReference type="InterPro" id="IPR007886">
    <property type="entry name" value="AlaDH/PNT_N"/>
</dbReference>
<dbReference type="EMBL" id="UINC01001295">
    <property type="protein sequence ID" value="SUZ76907.1"/>
    <property type="molecule type" value="Genomic_DNA"/>
</dbReference>
<feature type="domain" description="Alanine dehydrogenase/pyridine nucleotide transhydrogenase N-terminal" evidence="8">
    <location>
        <begin position="4"/>
        <end position="139"/>
    </location>
</feature>
<dbReference type="SUPFAM" id="SSF51735">
    <property type="entry name" value="NAD(P)-binding Rossmann-fold domains"/>
    <property type="match status" value="1"/>
</dbReference>
<sequence>MNVVVLGETLPGEDRVALIPAAVSKLEKLGCEVTVVSGAGLPSHFSNEEYREAGATIAPDAGAALQSAVVALKVQAPTDEEVAALPEGVVLISLLSPHTQPELIGRLADAKVSAFALELIPRITRAQSMDVLSSQATVAGYKAVLTGADELAKFLPMFMTAAGTIRPGKVLILGAGVAGLQAIATARRLGAKVEAFDVRPAVKEQVESLGATFLETEEEVTGEGEGGYAKELSEEQHQREVDLIAAHIADTDLVITTAQIPGRPAPRLITEEMVDSMHPGSVIVDLAATSGGNCAVTREGETVVRNGVKVMGPANLPAEIPTHASQMFSKNVETLLKELVAEGEVSLDFEDEIVAGTCVTHGGKVRHGPTKEKLG</sequence>
<dbReference type="InterPro" id="IPR036291">
    <property type="entry name" value="NAD(P)-bd_dom_sf"/>
</dbReference>
<dbReference type="CDD" id="cd05304">
    <property type="entry name" value="Rubrum_tdh"/>
    <property type="match status" value="1"/>
</dbReference>
<dbReference type="GO" id="GO:0006740">
    <property type="term" value="P:NADPH regeneration"/>
    <property type="evidence" value="ECO:0007669"/>
    <property type="project" value="TreeGrafter"/>
</dbReference>
<feature type="domain" description="Alanine dehydrogenase/pyridine nucleotide transhydrogenase NAD(H)-binding" evidence="7">
    <location>
        <begin position="148"/>
        <end position="312"/>
    </location>
</feature>
<dbReference type="EC" id="7.1.1.1" evidence="1"/>
<protein>
    <recommendedName>
        <fullName evidence="1">proton-translocating NAD(P)(+) transhydrogenase</fullName>
        <ecNumber evidence="1">7.1.1.1</ecNumber>
    </recommendedName>
</protein>
<dbReference type="GO" id="GO:0005886">
    <property type="term" value="C:plasma membrane"/>
    <property type="evidence" value="ECO:0007669"/>
    <property type="project" value="TreeGrafter"/>
</dbReference>
<proteinExistence type="predicted"/>
<evidence type="ECO:0000313" key="9">
    <source>
        <dbReference type="EMBL" id="SUZ76907.1"/>
    </source>
</evidence>
<dbReference type="GO" id="GO:0008750">
    <property type="term" value="F:proton-translocating NAD(P)+ transhydrogenase activity"/>
    <property type="evidence" value="ECO:0007669"/>
    <property type="project" value="UniProtKB-EC"/>
</dbReference>
<evidence type="ECO:0000256" key="2">
    <source>
        <dbReference type="ARBA" id="ARBA00022741"/>
    </source>
</evidence>
<dbReference type="InterPro" id="IPR008143">
    <property type="entry name" value="Ala_DH/PNT_CS2"/>
</dbReference>
<dbReference type="FunFam" id="3.40.50.720:FF:000188">
    <property type="entry name" value="NAD(P) transhydrogenase alpha subunit 1"/>
    <property type="match status" value="1"/>
</dbReference>
<evidence type="ECO:0000256" key="4">
    <source>
        <dbReference type="ARBA" id="ARBA00022967"/>
    </source>
</evidence>
<dbReference type="PANTHER" id="PTHR10160:SF19">
    <property type="entry name" value="PROTON-TRANSLOCATING NAD(P)(+) TRANSHYDROGENASE"/>
    <property type="match status" value="1"/>
</dbReference>
<evidence type="ECO:0000256" key="6">
    <source>
        <dbReference type="ARBA" id="ARBA00048202"/>
    </source>
</evidence>
<name>A0A381QFQ5_9ZZZZ</name>
<gene>
    <name evidence="9" type="ORF">METZ01_LOCUS29761</name>
</gene>
<evidence type="ECO:0000259" key="7">
    <source>
        <dbReference type="SMART" id="SM01002"/>
    </source>
</evidence>
<evidence type="ECO:0000256" key="1">
    <source>
        <dbReference type="ARBA" id="ARBA00012943"/>
    </source>
</evidence>
<dbReference type="AlphaFoldDB" id="A0A381QFQ5"/>
<evidence type="ECO:0000256" key="3">
    <source>
        <dbReference type="ARBA" id="ARBA00022857"/>
    </source>
</evidence>
<dbReference type="PROSITE" id="PS00837">
    <property type="entry name" value="ALADH_PNT_2"/>
    <property type="match status" value="1"/>
</dbReference>
<keyword evidence="4" id="KW-1278">Translocase</keyword>
<dbReference type="NCBIfam" id="NF006942">
    <property type="entry name" value="PRK09424.1"/>
    <property type="match status" value="1"/>
</dbReference>
<keyword evidence="3" id="KW-0521">NADP</keyword>
<dbReference type="SMART" id="SM01003">
    <property type="entry name" value="AlaDh_PNT_N"/>
    <property type="match status" value="1"/>
</dbReference>
<reference evidence="9" key="1">
    <citation type="submission" date="2018-05" db="EMBL/GenBank/DDBJ databases">
        <authorList>
            <person name="Lanie J.A."/>
            <person name="Ng W.-L."/>
            <person name="Kazmierczak K.M."/>
            <person name="Andrzejewski T.M."/>
            <person name="Davidsen T.M."/>
            <person name="Wayne K.J."/>
            <person name="Tettelin H."/>
            <person name="Glass J.I."/>
            <person name="Rusch D."/>
            <person name="Podicherti R."/>
            <person name="Tsui H.-C.T."/>
            <person name="Winkler M.E."/>
        </authorList>
    </citation>
    <scope>NUCLEOTIDE SEQUENCE</scope>
</reference>
<evidence type="ECO:0000256" key="5">
    <source>
        <dbReference type="ARBA" id="ARBA00023027"/>
    </source>
</evidence>
<organism evidence="9">
    <name type="scientific">marine metagenome</name>
    <dbReference type="NCBI Taxonomy" id="408172"/>
    <lineage>
        <taxon>unclassified sequences</taxon>
        <taxon>metagenomes</taxon>
        <taxon>ecological metagenomes</taxon>
    </lineage>
</organism>
<dbReference type="SUPFAM" id="SSF52283">
    <property type="entry name" value="Formate/glycerate dehydrogenase catalytic domain-like"/>
    <property type="match status" value="1"/>
</dbReference>
<accession>A0A381QFQ5</accession>
<dbReference type="Pfam" id="PF01262">
    <property type="entry name" value="AlaDh_PNT_C"/>
    <property type="match status" value="1"/>
</dbReference>
<dbReference type="InterPro" id="IPR007698">
    <property type="entry name" value="AlaDH/PNT_NAD(H)-bd"/>
</dbReference>
<dbReference type="Pfam" id="PF05222">
    <property type="entry name" value="AlaDh_PNT_N"/>
    <property type="match status" value="1"/>
</dbReference>
<keyword evidence="5" id="KW-0520">NAD</keyword>
<dbReference type="GO" id="GO:0016491">
    <property type="term" value="F:oxidoreductase activity"/>
    <property type="evidence" value="ECO:0007669"/>
    <property type="project" value="InterPro"/>
</dbReference>
<comment type="catalytic activity">
    <reaction evidence="6">
        <text>NAD(+) + NADPH + H(+)(in) = NADH + NADP(+) + H(+)(out)</text>
        <dbReference type="Rhea" id="RHEA:47992"/>
        <dbReference type="ChEBI" id="CHEBI:15378"/>
        <dbReference type="ChEBI" id="CHEBI:57540"/>
        <dbReference type="ChEBI" id="CHEBI:57783"/>
        <dbReference type="ChEBI" id="CHEBI:57945"/>
        <dbReference type="ChEBI" id="CHEBI:58349"/>
        <dbReference type="EC" id="7.1.1.1"/>
    </reaction>
</comment>
<dbReference type="GO" id="GO:0050661">
    <property type="term" value="F:NADP binding"/>
    <property type="evidence" value="ECO:0007669"/>
    <property type="project" value="TreeGrafter"/>
</dbReference>
<dbReference type="PANTHER" id="PTHR10160">
    <property type="entry name" value="NAD(P) TRANSHYDROGENASE"/>
    <property type="match status" value="1"/>
</dbReference>
<dbReference type="SMART" id="SM01002">
    <property type="entry name" value="AlaDh_PNT_C"/>
    <property type="match status" value="1"/>
</dbReference>
<evidence type="ECO:0000259" key="8">
    <source>
        <dbReference type="SMART" id="SM01003"/>
    </source>
</evidence>
<keyword evidence="2" id="KW-0547">Nucleotide-binding</keyword>